<sequence>MSFDFDLTAPFQPEFSTRDQGEHRHKVRPVQIVAPSSTNGYRLNEGALTSVLGHTSIANKKFFLEF</sequence>
<protein>
    <submittedName>
        <fullName evidence="1">Uncharacterized protein</fullName>
    </submittedName>
</protein>
<keyword evidence="2" id="KW-1185">Reference proteome</keyword>
<gene>
    <name evidence="1" type="ORF">CGOC_LOCUS1552</name>
</gene>
<reference evidence="1 2" key="1">
    <citation type="submission" date="2018-11" db="EMBL/GenBank/DDBJ databases">
        <authorList>
            <consortium name="Pathogen Informatics"/>
        </authorList>
    </citation>
    <scope>NUCLEOTIDE SEQUENCE [LARGE SCALE GENOMIC DNA]</scope>
</reference>
<dbReference type="EMBL" id="UYRV01002964">
    <property type="protein sequence ID" value="VDK49576.1"/>
    <property type="molecule type" value="Genomic_DNA"/>
</dbReference>
<evidence type="ECO:0000313" key="2">
    <source>
        <dbReference type="Proteomes" id="UP000271889"/>
    </source>
</evidence>
<dbReference type="Proteomes" id="UP000271889">
    <property type="component" value="Unassembled WGS sequence"/>
</dbReference>
<dbReference type="OrthoDB" id="5791717at2759"/>
<organism evidence="1 2">
    <name type="scientific">Cylicostephanus goldi</name>
    <name type="common">Nematode worm</name>
    <dbReference type="NCBI Taxonomy" id="71465"/>
    <lineage>
        <taxon>Eukaryota</taxon>
        <taxon>Metazoa</taxon>
        <taxon>Ecdysozoa</taxon>
        <taxon>Nematoda</taxon>
        <taxon>Chromadorea</taxon>
        <taxon>Rhabditida</taxon>
        <taxon>Rhabditina</taxon>
        <taxon>Rhabditomorpha</taxon>
        <taxon>Strongyloidea</taxon>
        <taxon>Strongylidae</taxon>
        <taxon>Cylicostephanus</taxon>
    </lineage>
</organism>
<name>A0A3P6QDP8_CYLGO</name>
<evidence type="ECO:0000313" key="1">
    <source>
        <dbReference type="EMBL" id="VDK49576.1"/>
    </source>
</evidence>
<proteinExistence type="predicted"/>
<accession>A0A3P6QDP8</accession>
<dbReference type="AlphaFoldDB" id="A0A3P6QDP8"/>